<feature type="region of interest" description="Disordered" evidence="1">
    <location>
        <begin position="1"/>
        <end position="24"/>
    </location>
</feature>
<reference evidence="2 3" key="1">
    <citation type="submission" date="2023-09" db="EMBL/GenBank/DDBJ databases">
        <title>Complete-Gapless Cercospora beticola genome.</title>
        <authorList>
            <person name="Wyatt N.A."/>
            <person name="Spanner R.E."/>
            <person name="Bolton M.D."/>
        </authorList>
    </citation>
    <scope>NUCLEOTIDE SEQUENCE [LARGE SCALE GENOMIC DNA]</scope>
    <source>
        <strain evidence="2">Cb09-40</strain>
    </source>
</reference>
<dbReference type="RefSeq" id="XP_065458620.1">
    <property type="nucleotide sequence ID" value="XM_065602548.1"/>
</dbReference>
<dbReference type="Proteomes" id="UP001302367">
    <property type="component" value="Chromosome 3"/>
</dbReference>
<evidence type="ECO:0000256" key="1">
    <source>
        <dbReference type="SAM" id="MobiDB-lite"/>
    </source>
</evidence>
<name>A0ABZ0NJJ4_CERBT</name>
<dbReference type="EMBL" id="CP134186">
    <property type="protein sequence ID" value="WPA99721.1"/>
    <property type="molecule type" value="Genomic_DNA"/>
</dbReference>
<accession>A0ABZ0NJJ4</accession>
<proteinExistence type="predicted"/>
<evidence type="ECO:0000313" key="3">
    <source>
        <dbReference type="Proteomes" id="UP001302367"/>
    </source>
</evidence>
<evidence type="ECO:0000313" key="2">
    <source>
        <dbReference type="EMBL" id="WPA99721.1"/>
    </source>
</evidence>
<gene>
    <name evidence="2" type="ORF">RHO25_004340</name>
</gene>
<sequence>MAQPHSEATELLLSPQSSTSATLHEDQAQIVEGNRKRKAGCSFLTGLKWLAPCLLAPYNNFFDAMGQVNQYEGNLCKPIKRTYNLSRSDTKRLVDELNKEAGVRATLVRTLRLGAEERDLERGGYGTIDPAVERWRSEVHIEIESLVSDDEELTDSE</sequence>
<organism evidence="2 3">
    <name type="scientific">Cercospora beticola</name>
    <name type="common">Sugarbeet leaf spot fungus</name>
    <dbReference type="NCBI Taxonomy" id="122368"/>
    <lineage>
        <taxon>Eukaryota</taxon>
        <taxon>Fungi</taxon>
        <taxon>Dikarya</taxon>
        <taxon>Ascomycota</taxon>
        <taxon>Pezizomycotina</taxon>
        <taxon>Dothideomycetes</taxon>
        <taxon>Dothideomycetidae</taxon>
        <taxon>Mycosphaerellales</taxon>
        <taxon>Mycosphaerellaceae</taxon>
        <taxon>Cercospora</taxon>
    </lineage>
</organism>
<dbReference type="GeneID" id="90644075"/>
<protein>
    <submittedName>
        <fullName evidence="2">Uncharacterized protein</fullName>
    </submittedName>
</protein>
<keyword evidence="3" id="KW-1185">Reference proteome</keyword>